<comment type="caution">
    <text evidence="2">The sequence shown here is derived from an EMBL/GenBank/DDBJ whole genome shotgun (WGS) entry which is preliminary data.</text>
</comment>
<dbReference type="Proteomes" id="UP001362999">
    <property type="component" value="Unassembled WGS sequence"/>
</dbReference>
<keyword evidence="3" id="KW-1185">Reference proteome</keyword>
<proteinExistence type="predicted"/>
<accession>A0AAW0E2E7</accession>
<evidence type="ECO:0000256" key="1">
    <source>
        <dbReference type="SAM" id="MobiDB-lite"/>
    </source>
</evidence>
<gene>
    <name evidence="2" type="ORF">R3P38DRAFT_2758856</name>
</gene>
<dbReference type="EMBL" id="JAWWNJ010000003">
    <property type="protein sequence ID" value="KAK7059416.1"/>
    <property type="molecule type" value="Genomic_DNA"/>
</dbReference>
<evidence type="ECO:0000313" key="2">
    <source>
        <dbReference type="EMBL" id="KAK7059416.1"/>
    </source>
</evidence>
<evidence type="ECO:0000313" key="3">
    <source>
        <dbReference type="Proteomes" id="UP001362999"/>
    </source>
</evidence>
<protein>
    <submittedName>
        <fullName evidence="2">Uncharacterized protein</fullName>
    </submittedName>
</protein>
<reference evidence="2 3" key="1">
    <citation type="journal article" date="2024" name="J Genomics">
        <title>Draft genome sequencing and assembly of Favolaschia claudopus CIRM-BRFM 2984 isolated from oak limbs.</title>
        <authorList>
            <person name="Navarro D."/>
            <person name="Drula E."/>
            <person name="Chaduli D."/>
            <person name="Cazenave R."/>
            <person name="Ahrendt S."/>
            <person name="Wang J."/>
            <person name="Lipzen A."/>
            <person name="Daum C."/>
            <person name="Barry K."/>
            <person name="Grigoriev I.V."/>
            <person name="Favel A."/>
            <person name="Rosso M.N."/>
            <person name="Martin F."/>
        </authorList>
    </citation>
    <scope>NUCLEOTIDE SEQUENCE [LARGE SCALE GENOMIC DNA]</scope>
    <source>
        <strain evidence="2 3">CIRM-BRFM 2984</strain>
    </source>
</reference>
<sequence length="138" mass="14796">MDPVILIGLGAFRLDGETLGAFCAVVIIARIKSGNLVLPGERVYNISEEEAPPPPYKGREILPPYVEVAAPENQDICSSLGTSTEPAQQRGREAGERSWAVSLGFVGNVRNVTAHSHESGAYDAGRIVQSIQIEVTNH</sequence>
<dbReference type="AlphaFoldDB" id="A0AAW0E2E7"/>
<feature type="region of interest" description="Disordered" evidence="1">
    <location>
        <begin position="76"/>
        <end position="95"/>
    </location>
</feature>
<organism evidence="2 3">
    <name type="scientific">Favolaschia claudopus</name>
    <dbReference type="NCBI Taxonomy" id="2862362"/>
    <lineage>
        <taxon>Eukaryota</taxon>
        <taxon>Fungi</taxon>
        <taxon>Dikarya</taxon>
        <taxon>Basidiomycota</taxon>
        <taxon>Agaricomycotina</taxon>
        <taxon>Agaricomycetes</taxon>
        <taxon>Agaricomycetidae</taxon>
        <taxon>Agaricales</taxon>
        <taxon>Marasmiineae</taxon>
        <taxon>Mycenaceae</taxon>
        <taxon>Favolaschia</taxon>
    </lineage>
</organism>
<name>A0AAW0E2E7_9AGAR</name>
<feature type="compositionally biased region" description="Polar residues" evidence="1">
    <location>
        <begin position="76"/>
        <end position="87"/>
    </location>
</feature>